<reference evidence="2 3" key="1">
    <citation type="journal article" date="2014" name="Agronomy (Basel)">
        <title>A Draft Genome Sequence for Ensete ventricosum, the Drought-Tolerant Tree Against Hunger.</title>
        <authorList>
            <person name="Harrison J."/>
            <person name="Moore K.A."/>
            <person name="Paszkiewicz K."/>
            <person name="Jones T."/>
            <person name="Grant M."/>
            <person name="Ambacheew D."/>
            <person name="Muzemil S."/>
            <person name="Studholme D.J."/>
        </authorList>
    </citation>
    <scope>NUCLEOTIDE SEQUENCE [LARGE SCALE GENOMIC DNA]</scope>
</reference>
<feature type="compositionally biased region" description="Polar residues" evidence="1">
    <location>
        <begin position="1"/>
        <end position="18"/>
    </location>
</feature>
<evidence type="ECO:0000313" key="2">
    <source>
        <dbReference type="EMBL" id="RRT51395.1"/>
    </source>
</evidence>
<comment type="caution">
    <text evidence="2">The sequence shown here is derived from an EMBL/GenBank/DDBJ whole genome shotgun (WGS) entry which is preliminary data.</text>
</comment>
<gene>
    <name evidence="2" type="ORF">B296_00022480</name>
</gene>
<organism evidence="2 3">
    <name type="scientific">Ensete ventricosum</name>
    <name type="common">Abyssinian banana</name>
    <name type="synonym">Musa ensete</name>
    <dbReference type="NCBI Taxonomy" id="4639"/>
    <lineage>
        <taxon>Eukaryota</taxon>
        <taxon>Viridiplantae</taxon>
        <taxon>Streptophyta</taxon>
        <taxon>Embryophyta</taxon>
        <taxon>Tracheophyta</taxon>
        <taxon>Spermatophyta</taxon>
        <taxon>Magnoliopsida</taxon>
        <taxon>Liliopsida</taxon>
        <taxon>Zingiberales</taxon>
        <taxon>Musaceae</taxon>
        <taxon>Ensete</taxon>
    </lineage>
</organism>
<feature type="region of interest" description="Disordered" evidence="1">
    <location>
        <begin position="1"/>
        <end position="28"/>
    </location>
</feature>
<dbReference type="Proteomes" id="UP000287651">
    <property type="component" value="Unassembled WGS sequence"/>
</dbReference>
<proteinExistence type="predicted"/>
<dbReference type="EMBL" id="AMZH03012247">
    <property type="protein sequence ID" value="RRT51395.1"/>
    <property type="molecule type" value="Genomic_DNA"/>
</dbReference>
<accession>A0A426YI36</accession>
<name>A0A426YI36_ENSVE</name>
<dbReference type="AlphaFoldDB" id="A0A426YI36"/>
<evidence type="ECO:0000313" key="3">
    <source>
        <dbReference type="Proteomes" id="UP000287651"/>
    </source>
</evidence>
<sequence length="139" mass="15886">MTDYNQRIGQSQVQASGQSEDDAVGNSPGVRRELAEGIRNLLGWCKGVRWKKTETHRKIIGGYRKACRELERPRIKLRHQAKVWTMQWELADTRTSLKVSRISLGDHQRKIVRLAVGNVEGCWITGVRSLIELGGHIWL</sequence>
<protein>
    <submittedName>
        <fullName evidence="2">Uncharacterized protein</fullName>
    </submittedName>
</protein>
<evidence type="ECO:0000256" key="1">
    <source>
        <dbReference type="SAM" id="MobiDB-lite"/>
    </source>
</evidence>